<gene>
    <name evidence="2" type="ORF">VFH_I017600</name>
</gene>
<dbReference type="EMBL" id="OX451735">
    <property type="protein sequence ID" value="CAI8592006.1"/>
    <property type="molecule type" value="Genomic_DNA"/>
</dbReference>
<sequence length="125" mass="13910">MERRRESANLTQNHFMTPATYDGHGHHHHGRKTHTVTCSLHFVHLLRPAPPPLTTVEPLVLPTSSRANTPTPVSTVERLHRAVTSTPGRCHLLRTRPPSDPFSNRIVLSSAQPPSKPTSPSDRKN</sequence>
<evidence type="ECO:0000256" key="1">
    <source>
        <dbReference type="SAM" id="MobiDB-lite"/>
    </source>
</evidence>
<keyword evidence="3" id="KW-1185">Reference proteome</keyword>
<name>A0AAV0Z2G6_VICFA</name>
<feature type="region of interest" description="Disordered" evidence="1">
    <location>
        <begin position="89"/>
        <end position="125"/>
    </location>
</feature>
<protein>
    <submittedName>
        <fullName evidence="2">Uncharacterized protein</fullName>
    </submittedName>
</protein>
<evidence type="ECO:0000313" key="2">
    <source>
        <dbReference type="EMBL" id="CAI8592006.1"/>
    </source>
</evidence>
<dbReference type="Proteomes" id="UP001157006">
    <property type="component" value="Chromosome 1S"/>
</dbReference>
<accession>A0AAV0Z2G6</accession>
<organism evidence="2 3">
    <name type="scientific">Vicia faba</name>
    <name type="common">Broad bean</name>
    <name type="synonym">Faba vulgaris</name>
    <dbReference type="NCBI Taxonomy" id="3906"/>
    <lineage>
        <taxon>Eukaryota</taxon>
        <taxon>Viridiplantae</taxon>
        <taxon>Streptophyta</taxon>
        <taxon>Embryophyta</taxon>
        <taxon>Tracheophyta</taxon>
        <taxon>Spermatophyta</taxon>
        <taxon>Magnoliopsida</taxon>
        <taxon>eudicotyledons</taxon>
        <taxon>Gunneridae</taxon>
        <taxon>Pentapetalae</taxon>
        <taxon>rosids</taxon>
        <taxon>fabids</taxon>
        <taxon>Fabales</taxon>
        <taxon>Fabaceae</taxon>
        <taxon>Papilionoideae</taxon>
        <taxon>50 kb inversion clade</taxon>
        <taxon>NPAAA clade</taxon>
        <taxon>Hologalegina</taxon>
        <taxon>IRL clade</taxon>
        <taxon>Fabeae</taxon>
        <taxon>Vicia</taxon>
    </lineage>
</organism>
<proteinExistence type="predicted"/>
<dbReference type="AlphaFoldDB" id="A0AAV0Z2G6"/>
<evidence type="ECO:0000313" key="3">
    <source>
        <dbReference type="Proteomes" id="UP001157006"/>
    </source>
</evidence>
<reference evidence="2 3" key="1">
    <citation type="submission" date="2023-01" db="EMBL/GenBank/DDBJ databases">
        <authorList>
            <person name="Kreplak J."/>
        </authorList>
    </citation>
    <scope>NUCLEOTIDE SEQUENCE [LARGE SCALE GENOMIC DNA]</scope>
</reference>